<name>W9PNE5_FUSOX</name>
<protein>
    <submittedName>
        <fullName evidence="1">Uncharacterized protein</fullName>
    </submittedName>
</protein>
<reference evidence="1" key="2">
    <citation type="submission" date="2012-05" db="EMBL/GenBank/DDBJ databases">
        <title>Annotation of the Genome Sequence of Fusarium oxysporum HDV247.</title>
        <authorList>
            <consortium name="The Broad Institute Genomics Platform"/>
            <person name="Ma L.-J."/>
            <person name="Corby-Kistler H."/>
            <person name="Broz K."/>
            <person name="Gale L.R."/>
            <person name="Jonkers W."/>
            <person name="O'Donnell K."/>
            <person name="Ploetz R."/>
            <person name="Steinberg C."/>
            <person name="Schwartz D.C."/>
            <person name="VanEtten H."/>
            <person name="Zhou S."/>
            <person name="Young S.K."/>
            <person name="Zeng Q."/>
            <person name="Gargeya S."/>
            <person name="Fitzgerald M."/>
            <person name="Abouelleil A."/>
            <person name="Alvarado L."/>
            <person name="Chapman S.B."/>
            <person name="Gainer-Dewar J."/>
            <person name="Goldberg J."/>
            <person name="Griggs A."/>
            <person name="Gujja S."/>
            <person name="Hansen M."/>
            <person name="Howarth C."/>
            <person name="Imamovic A."/>
            <person name="Ireland A."/>
            <person name="Larimer J."/>
            <person name="McCowan C."/>
            <person name="Murphy C."/>
            <person name="Pearson M."/>
            <person name="Poon T.W."/>
            <person name="Priest M."/>
            <person name="Roberts A."/>
            <person name="Saif S."/>
            <person name="Shea T."/>
            <person name="Sykes S."/>
            <person name="Wortman J."/>
            <person name="Nusbaum C."/>
            <person name="Birren B."/>
        </authorList>
    </citation>
    <scope>NUCLEOTIDE SEQUENCE</scope>
    <source>
        <strain evidence="1">HDV247</strain>
    </source>
</reference>
<dbReference type="HOGENOM" id="CLU_3384792_0_0_1"/>
<gene>
    <name evidence="1" type="ORF">FOVG_03971</name>
</gene>
<reference evidence="1" key="1">
    <citation type="submission" date="2011-10" db="EMBL/GenBank/DDBJ databases">
        <title>The Genome Sequence of Fusarium oxysporum HDV247.</title>
        <authorList>
            <consortium name="The Broad Institute Genome Sequencing Platform"/>
            <person name="Ma L.-J."/>
            <person name="Gale L.R."/>
            <person name="Schwartz D.C."/>
            <person name="Zhou S."/>
            <person name="Corby-Kistler H."/>
            <person name="Young S.K."/>
            <person name="Zeng Q."/>
            <person name="Gargeya S."/>
            <person name="Fitzgerald M."/>
            <person name="Haas B."/>
            <person name="Abouelleil A."/>
            <person name="Alvarado L."/>
            <person name="Arachchi H.M."/>
            <person name="Berlin A."/>
            <person name="Brown A."/>
            <person name="Chapman S.B."/>
            <person name="Chen Z."/>
            <person name="Dunbar C."/>
            <person name="Freedman E."/>
            <person name="Gearin G."/>
            <person name="Goldberg J."/>
            <person name="Griggs A."/>
            <person name="Gujja S."/>
            <person name="Heiman D."/>
            <person name="Howarth C."/>
            <person name="Larson L."/>
            <person name="Lui A."/>
            <person name="MacDonald P.J.P."/>
            <person name="Montmayeur A."/>
            <person name="Murphy C."/>
            <person name="Neiman D."/>
            <person name="Pearson M."/>
            <person name="Priest M."/>
            <person name="Roberts A."/>
            <person name="Saif S."/>
            <person name="Shea T."/>
            <person name="Shenoy N."/>
            <person name="Sisk P."/>
            <person name="Stolte C."/>
            <person name="Sykes S."/>
            <person name="Wortman J."/>
            <person name="Nusbaum C."/>
            <person name="Birren B."/>
        </authorList>
    </citation>
    <scope>NUCLEOTIDE SEQUENCE [LARGE SCALE GENOMIC DNA]</scope>
    <source>
        <strain evidence="1">HDV247</strain>
    </source>
</reference>
<proteinExistence type="predicted"/>
<dbReference type="Proteomes" id="UP000030751">
    <property type="component" value="Unassembled WGS sequence"/>
</dbReference>
<evidence type="ECO:0000313" key="1">
    <source>
        <dbReference type="EMBL" id="EXA46628.1"/>
    </source>
</evidence>
<sequence>MSKKFNEVVVNLIRKKLKFKLNRTRRRGMCAYT</sequence>
<dbReference type="AlphaFoldDB" id="W9PNE5"/>
<organism evidence="1">
    <name type="scientific">Fusarium oxysporum f. sp. pisi HDV247</name>
    <dbReference type="NCBI Taxonomy" id="1080344"/>
    <lineage>
        <taxon>Eukaryota</taxon>
        <taxon>Fungi</taxon>
        <taxon>Dikarya</taxon>
        <taxon>Ascomycota</taxon>
        <taxon>Pezizomycotina</taxon>
        <taxon>Sordariomycetes</taxon>
        <taxon>Hypocreomycetidae</taxon>
        <taxon>Hypocreales</taxon>
        <taxon>Nectriaceae</taxon>
        <taxon>Fusarium</taxon>
        <taxon>Fusarium oxysporum species complex</taxon>
    </lineage>
</organism>
<accession>W9PNE5</accession>
<dbReference type="EMBL" id="JH650970">
    <property type="protein sequence ID" value="EXA46628.1"/>
    <property type="molecule type" value="Genomic_DNA"/>
</dbReference>